<dbReference type="InterPro" id="IPR036388">
    <property type="entry name" value="WH-like_DNA-bd_sf"/>
</dbReference>
<dbReference type="OrthoDB" id="59565at2157"/>
<reference evidence="3 5" key="1">
    <citation type="journal article" date="2010" name="J. Bacteriol.">
        <title>Complete genome sequence of Halalkalicoccus jeotgali B3(T), an extremely halophilic archaeon.</title>
        <authorList>
            <person name="Roh S.W."/>
            <person name="Nam Y.D."/>
            <person name="Nam S.H."/>
            <person name="Choi S.H."/>
            <person name="Park H.S."/>
            <person name="Bae J.W."/>
        </authorList>
    </citation>
    <scope>NUCLEOTIDE SEQUENCE [LARGE SCALE GENOMIC DNA]</scope>
    <source>
        <strain evidence="3">B3</strain>
        <strain evidence="5">DSM 18796 / CECT 7217 / JCM 14584 / KCTC 4019 / B3</strain>
    </source>
</reference>
<feature type="region of interest" description="Disordered" evidence="1">
    <location>
        <begin position="1"/>
        <end position="29"/>
    </location>
</feature>
<dbReference type="InterPro" id="IPR002831">
    <property type="entry name" value="Tscrpt_reg_TrmB_N"/>
</dbReference>
<gene>
    <name evidence="3" type="ordered locus">HacjB3_07805</name>
    <name evidence="4" type="ORF">C497_14917</name>
</gene>
<evidence type="ECO:0000313" key="4">
    <source>
        <dbReference type="EMBL" id="ELY35038.1"/>
    </source>
</evidence>
<protein>
    <submittedName>
        <fullName evidence="4">Transcriptional regulator TrmB</fullName>
    </submittedName>
    <submittedName>
        <fullName evidence="3">Transcriptional regulator, TrmB</fullName>
    </submittedName>
</protein>
<evidence type="ECO:0000259" key="2">
    <source>
        <dbReference type="Pfam" id="PF01978"/>
    </source>
</evidence>
<dbReference type="InterPro" id="IPR011991">
    <property type="entry name" value="ArsR-like_HTH"/>
</dbReference>
<dbReference type="Proteomes" id="UP000011645">
    <property type="component" value="Unassembled WGS sequence"/>
</dbReference>
<dbReference type="PATRIC" id="fig|795797.18.peg.1552"/>
<evidence type="ECO:0000313" key="5">
    <source>
        <dbReference type="Proteomes" id="UP000000390"/>
    </source>
</evidence>
<evidence type="ECO:0000313" key="3">
    <source>
        <dbReference type="EMBL" id="ADJ14946.1"/>
    </source>
</evidence>
<feature type="compositionally biased region" description="Acidic residues" evidence="1">
    <location>
        <begin position="1"/>
        <end position="21"/>
    </location>
</feature>
<feature type="region of interest" description="Disordered" evidence="1">
    <location>
        <begin position="150"/>
        <end position="179"/>
    </location>
</feature>
<keyword evidence="6" id="KW-1185">Reference proteome</keyword>
<dbReference type="SUPFAM" id="SSF46785">
    <property type="entry name" value="Winged helix' DNA-binding domain"/>
    <property type="match status" value="1"/>
</dbReference>
<name>D8J2I9_HALJB</name>
<dbReference type="RefSeq" id="WP_008417712.1">
    <property type="nucleotide sequence ID" value="NC_014297.1"/>
</dbReference>
<feature type="domain" description="Transcription regulator TrmB N-terminal" evidence="2">
    <location>
        <begin position="54"/>
        <end position="120"/>
    </location>
</feature>
<dbReference type="EMBL" id="AOHV01000038">
    <property type="protein sequence ID" value="ELY35038.1"/>
    <property type="molecule type" value="Genomic_DNA"/>
</dbReference>
<dbReference type="HOGENOM" id="CLU_082928_1_0_2"/>
<dbReference type="KEGG" id="hje:HacjB3_07805"/>
<feature type="compositionally biased region" description="Acidic residues" evidence="1">
    <location>
        <begin position="161"/>
        <end position="179"/>
    </location>
</feature>
<dbReference type="InterPro" id="IPR036390">
    <property type="entry name" value="WH_DNA-bd_sf"/>
</dbReference>
<evidence type="ECO:0000313" key="6">
    <source>
        <dbReference type="Proteomes" id="UP000011645"/>
    </source>
</evidence>
<dbReference type="STRING" id="795797.HacjB3_07805"/>
<dbReference type="Proteomes" id="UP000000390">
    <property type="component" value="Chromosome"/>
</dbReference>
<dbReference type="CDD" id="cd00090">
    <property type="entry name" value="HTH_ARSR"/>
    <property type="match status" value="1"/>
</dbReference>
<dbReference type="EMBL" id="CP002062">
    <property type="protein sequence ID" value="ADJ14946.1"/>
    <property type="molecule type" value="Genomic_DNA"/>
</dbReference>
<sequence>MSENDPDDGEEIPVTIDTEEGTDARTRIGEGADRAVEEFDKGIVDLLAWVLDTETRARIYVYLRQYPGSTSEEIAGGTGLYPSTVREALAELNEEGNVSREKRESEGAGNNPYEYTAIAPSELVGGIVHQVQDELNTVFNLDQYLTEDGSEASRPITITVDDTDDEGEDDGDDAEEVEK</sequence>
<evidence type="ECO:0000256" key="1">
    <source>
        <dbReference type="SAM" id="MobiDB-lite"/>
    </source>
</evidence>
<dbReference type="Pfam" id="PF01978">
    <property type="entry name" value="TrmB"/>
    <property type="match status" value="1"/>
</dbReference>
<dbReference type="AlphaFoldDB" id="D8J2I9"/>
<accession>D8J2I9</accession>
<reference evidence="4 6" key="2">
    <citation type="journal article" date="2014" name="PLoS Genet.">
        <title>Phylogenetically driven sequencing of extremely halophilic archaea reveals strategies for static and dynamic osmo-response.</title>
        <authorList>
            <person name="Becker E.A."/>
            <person name="Seitzer P.M."/>
            <person name="Tritt A."/>
            <person name="Larsen D."/>
            <person name="Krusor M."/>
            <person name="Yao A.I."/>
            <person name="Wu D."/>
            <person name="Madern D."/>
            <person name="Eisen J.A."/>
            <person name="Darling A.E."/>
            <person name="Facciotti M.T."/>
        </authorList>
    </citation>
    <scope>NUCLEOTIDE SEQUENCE [LARGE SCALE GENOMIC DNA]</scope>
    <source>
        <strain evidence="4">B3</strain>
        <strain evidence="6">DSM 18796 / CECT 7217 / JCM 14584 / KCTC 4019 / B3</strain>
    </source>
</reference>
<dbReference type="Gene3D" id="1.10.10.10">
    <property type="entry name" value="Winged helix-like DNA-binding domain superfamily/Winged helix DNA-binding domain"/>
    <property type="match status" value="1"/>
</dbReference>
<organism evidence="3 5">
    <name type="scientific">Halalkalicoccus jeotgali (strain DSM 18796 / CECT 7217 / JCM 14584 / KCTC 4019 / B3)</name>
    <dbReference type="NCBI Taxonomy" id="795797"/>
    <lineage>
        <taxon>Archaea</taxon>
        <taxon>Methanobacteriati</taxon>
        <taxon>Methanobacteriota</taxon>
        <taxon>Stenosarchaea group</taxon>
        <taxon>Halobacteria</taxon>
        <taxon>Halobacteriales</taxon>
        <taxon>Halococcaceae</taxon>
        <taxon>Halalkalicoccus</taxon>
    </lineage>
</organism>
<dbReference type="GeneID" id="9419362"/>
<proteinExistence type="predicted"/>
<dbReference type="eggNOG" id="arCOG02241">
    <property type="taxonomic scope" value="Archaea"/>
</dbReference>